<evidence type="ECO:0000313" key="4">
    <source>
        <dbReference type="EMBL" id="NKF24244.1"/>
    </source>
</evidence>
<dbReference type="NCBIfam" id="TIGR02964">
    <property type="entry name" value="xanthine_xdhC"/>
    <property type="match status" value="1"/>
</dbReference>
<feature type="domain" description="XdhC- CoxI" evidence="2">
    <location>
        <begin position="28"/>
        <end position="88"/>
    </location>
</feature>
<dbReference type="InterPro" id="IPR052698">
    <property type="entry name" value="MoCofactor_Util/Proc"/>
</dbReference>
<gene>
    <name evidence="4" type="primary">xdhC</name>
    <name evidence="4" type="ORF">G7Y82_18175</name>
</gene>
<evidence type="ECO:0000259" key="2">
    <source>
        <dbReference type="Pfam" id="PF02625"/>
    </source>
</evidence>
<evidence type="ECO:0000313" key="5">
    <source>
        <dbReference type="Proteomes" id="UP000653472"/>
    </source>
</evidence>
<dbReference type="EMBL" id="JAAVXB010000013">
    <property type="protein sequence ID" value="NKF24244.1"/>
    <property type="molecule type" value="Genomic_DNA"/>
</dbReference>
<sequence length="362" mass="38661">MSALAQAESSSLTLLALGDWPRAAAALLRRQGPCVRVVVAVVRGSAPREPGACMLVGADSLLGTIGGGHLEWQALQTARALLDSPRAPLARLQRYVLGTELGQCCGGVVELWFERYERDDIAWLDDLTMALHEQGALELRSRLQRGAVRRDWQAAAANDAGAAVLSRHDDGVELRERLATGAPLWLYGAGHVGQALSRIVAELPLRLTWVDARAELFPPMLAGSTRVWVADDPLATVARAPAGARFLVMTHDHELDYQLCRAILARDDFAFAGLIGSKSKAARFRSRLARDGVAPERIARLTCPVGLGASRSKWPAAIAVSIAAQLLDTLPEPPARKPAPDDCASNPDHTGCSGCAAKRSAS</sequence>
<dbReference type="Pfam" id="PF02625">
    <property type="entry name" value="XdhC_CoxI"/>
    <property type="match status" value="1"/>
</dbReference>
<accession>A0A969WDK4</accession>
<dbReference type="AlphaFoldDB" id="A0A969WDK4"/>
<proteinExistence type="predicted"/>
<dbReference type="PANTHER" id="PTHR30388">
    <property type="entry name" value="ALDEHYDE OXIDOREDUCTASE MOLYBDENUM COFACTOR ASSEMBLY PROTEIN"/>
    <property type="match status" value="1"/>
</dbReference>
<dbReference type="RefSeq" id="WP_168149571.1">
    <property type="nucleotide sequence ID" value="NZ_JAAVXB010000013.1"/>
</dbReference>
<dbReference type="InterPro" id="IPR027051">
    <property type="entry name" value="XdhC_Rossmann_dom"/>
</dbReference>
<keyword evidence="5" id="KW-1185">Reference proteome</keyword>
<name>A0A969WDK4_9GAMM</name>
<dbReference type="Gene3D" id="3.40.50.720">
    <property type="entry name" value="NAD(P)-binding Rossmann-like Domain"/>
    <property type="match status" value="1"/>
</dbReference>
<dbReference type="Proteomes" id="UP000653472">
    <property type="component" value="Unassembled WGS sequence"/>
</dbReference>
<dbReference type="InterPro" id="IPR014308">
    <property type="entry name" value="Xanthine_DH_XdhC"/>
</dbReference>
<dbReference type="Pfam" id="PF13478">
    <property type="entry name" value="XdhC_C"/>
    <property type="match status" value="1"/>
</dbReference>
<dbReference type="PANTHER" id="PTHR30388:SF6">
    <property type="entry name" value="XANTHINE DEHYDROGENASE SUBUNIT A-RELATED"/>
    <property type="match status" value="1"/>
</dbReference>
<dbReference type="InterPro" id="IPR003777">
    <property type="entry name" value="XdhC_CoxI"/>
</dbReference>
<organism evidence="4 5">
    <name type="scientific">Solimonas marina</name>
    <dbReference type="NCBI Taxonomy" id="2714601"/>
    <lineage>
        <taxon>Bacteria</taxon>
        <taxon>Pseudomonadati</taxon>
        <taxon>Pseudomonadota</taxon>
        <taxon>Gammaproteobacteria</taxon>
        <taxon>Nevskiales</taxon>
        <taxon>Nevskiaceae</taxon>
        <taxon>Solimonas</taxon>
    </lineage>
</organism>
<protein>
    <submittedName>
        <fullName evidence="4">Xanthine dehydrogenase accessory protein XdhC</fullName>
    </submittedName>
</protein>
<feature type="region of interest" description="Disordered" evidence="1">
    <location>
        <begin position="331"/>
        <end position="362"/>
    </location>
</feature>
<reference evidence="4" key="1">
    <citation type="submission" date="2020-03" db="EMBL/GenBank/DDBJ databases">
        <title>Solimonas marina sp. nov., isolated from deep seawater of the Pacific Ocean.</title>
        <authorList>
            <person name="Liu X."/>
            <person name="Lai Q."/>
            <person name="Sun F."/>
            <person name="Gai Y."/>
            <person name="Li G."/>
            <person name="Shao Z."/>
        </authorList>
    </citation>
    <scope>NUCLEOTIDE SEQUENCE</scope>
    <source>
        <strain evidence="4">C16B3</strain>
    </source>
</reference>
<evidence type="ECO:0000259" key="3">
    <source>
        <dbReference type="Pfam" id="PF13478"/>
    </source>
</evidence>
<comment type="caution">
    <text evidence="4">The sequence shown here is derived from an EMBL/GenBank/DDBJ whole genome shotgun (WGS) entry which is preliminary data.</text>
</comment>
<evidence type="ECO:0000256" key="1">
    <source>
        <dbReference type="SAM" id="MobiDB-lite"/>
    </source>
</evidence>
<feature type="domain" description="XdhC Rossmann" evidence="3">
    <location>
        <begin position="184"/>
        <end position="326"/>
    </location>
</feature>